<feature type="transmembrane region" description="Helical" evidence="7">
    <location>
        <begin position="68"/>
        <end position="89"/>
    </location>
</feature>
<sequence length="214" mass="24035">MYRIVDKGGRTYGEIIEAIGSWITAIINYLGYTGVFFGMLFESACIPIPSELIMPFAGFLAAQGEMNLFAAIAAGSIGGTVGCIIAYIVGYKYGHLLEGPLRYIFPLNEVRRAQRWLARHGDSVGFFTRLLPAIRTFISLPMGMARAPFLRFIVYSFVGTTIWCTALAYVGWILGENWTEIKTYLHYGDVVILIALVVLLAYYVWKKKKRSRFV</sequence>
<feature type="transmembrane region" description="Helical" evidence="7">
    <location>
        <begin position="152"/>
        <end position="172"/>
    </location>
</feature>
<dbReference type="Pfam" id="PF09335">
    <property type="entry name" value="VTT_dom"/>
    <property type="match status" value="1"/>
</dbReference>
<keyword evidence="4 7" id="KW-0812">Transmembrane</keyword>
<evidence type="ECO:0000259" key="8">
    <source>
        <dbReference type="Pfam" id="PF09335"/>
    </source>
</evidence>
<evidence type="ECO:0000256" key="3">
    <source>
        <dbReference type="ARBA" id="ARBA00022475"/>
    </source>
</evidence>
<reference evidence="9 10" key="1">
    <citation type="submission" date="2020-04" db="EMBL/GenBank/DDBJ databases">
        <authorList>
            <person name="Hitch T.C.A."/>
            <person name="Wylensek D."/>
            <person name="Clavel T."/>
        </authorList>
    </citation>
    <scope>NUCLEOTIDE SEQUENCE [LARGE SCALE GENOMIC DNA]</scope>
    <source>
        <strain evidence="9 10">WB01_D5_05</strain>
    </source>
</reference>
<proteinExistence type="inferred from homology"/>
<evidence type="ECO:0000256" key="2">
    <source>
        <dbReference type="ARBA" id="ARBA00010792"/>
    </source>
</evidence>
<evidence type="ECO:0000256" key="7">
    <source>
        <dbReference type="SAM" id="Phobius"/>
    </source>
</evidence>
<organism evidence="9 10">
    <name type="scientific">Aneurinibacillus aneurinilyticus</name>
    <name type="common">Bacillus aneurinolyticus</name>
    <dbReference type="NCBI Taxonomy" id="1391"/>
    <lineage>
        <taxon>Bacteria</taxon>
        <taxon>Bacillati</taxon>
        <taxon>Bacillota</taxon>
        <taxon>Bacilli</taxon>
        <taxon>Bacillales</taxon>
        <taxon>Paenibacillaceae</taxon>
        <taxon>Aneurinibacillus group</taxon>
        <taxon>Aneurinibacillus</taxon>
    </lineage>
</organism>
<name>A0A848CSR3_ANEAE</name>
<dbReference type="RefSeq" id="WP_021621733.1">
    <property type="nucleotide sequence ID" value="NZ_CAMJCG010000082.1"/>
</dbReference>
<gene>
    <name evidence="9" type="ORF">HF838_11230</name>
</gene>
<dbReference type="EMBL" id="JABAGO010000018">
    <property type="protein sequence ID" value="NME98833.1"/>
    <property type="molecule type" value="Genomic_DNA"/>
</dbReference>
<keyword evidence="6 7" id="KW-0472">Membrane</keyword>
<dbReference type="InterPro" id="IPR032816">
    <property type="entry name" value="VTT_dom"/>
</dbReference>
<comment type="caution">
    <text evidence="9">The sequence shown here is derived from an EMBL/GenBank/DDBJ whole genome shotgun (WGS) entry which is preliminary data.</text>
</comment>
<dbReference type="InterPro" id="IPR051311">
    <property type="entry name" value="DedA_domain"/>
</dbReference>
<dbReference type="PANTHER" id="PTHR42709:SF6">
    <property type="entry name" value="UNDECAPRENYL PHOSPHATE TRANSPORTER A"/>
    <property type="match status" value="1"/>
</dbReference>
<keyword evidence="5 7" id="KW-1133">Transmembrane helix</keyword>
<comment type="subcellular location">
    <subcellularLocation>
        <location evidence="1">Cell membrane</location>
        <topology evidence="1">Multi-pass membrane protein</topology>
    </subcellularLocation>
</comment>
<dbReference type="Proteomes" id="UP000561326">
    <property type="component" value="Unassembled WGS sequence"/>
</dbReference>
<evidence type="ECO:0000256" key="6">
    <source>
        <dbReference type="ARBA" id="ARBA00023136"/>
    </source>
</evidence>
<evidence type="ECO:0000313" key="9">
    <source>
        <dbReference type="EMBL" id="NME98833.1"/>
    </source>
</evidence>
<dbReference type="OrthoDB" id="9813426at2"/>
<evidence type="ECO:0000256" key="1">
    <source>
        <dbReference type="ARBA" id="ARBA00004651"/>
    </source>
</evidence>
<dbReference type="AlphaFoldDB" id="A0A848CSR3"/>
<dbReference type="PANTHER" id="PTHR42709">
    <property type="entry name" value="ALKALINE PHOSPHATASE LIKE PROTEIN"/>
    <property type="match status" value="1"/>
</dbReference>
<feature type="transmembrane region" description="Helical" evidence="7">
    <location>
        <begin position="184"/>
        <end position="205"/>
    </location>
</feature>
<evidence type="ECO:0000313" key="10">
    <source>
        <dbReference type="Proteomes" id="UP000561326"/>
    </source>
</evidence>
<feature type="domain" description="VTT" evidence="8">
    <location>
        <begin position="48"/>
        <end position="172"/>
    </location>
</feature>
<evidence type="ECO:0000256" key="4">
    <source>
        <dbReference type="ARBA" id="ARBA00022692"/>
    </source>
</evidence>
<dbReference type="GO" id="GO:0005886">
    <property type="term" value="C:plasma membrane"/>
    <property type="evidence" value="ECO:0007669"/>
    <property type="project" value="UniProtKB-SubCell"/>
</dbReference>
<keyword evidence="3" id="KW-1003">Cell membrane</keyword>
<accession>A0A848CSR3</accession>
<evidence type="ECO:0000256" key="5">
    <source>
        <dbReference type="ARBA" id="ARBA00022989"/>
    </source>
</evidence>
<protein>
    <submittedName>
        <fullName evidence="9">DedA family protein</fullName>
    </submittedName>
</protein>
<comment type="similarity">
    <text evidence="2">Belongs to the DedA family.</text>
</comment>
<feature type="transmembrane region" description="Helical" evidence="7">
    <location>
        <begin position="12"/>
        <end position="30"/>
    </location>
</feature>